<comment type="caution">
    <text evidence="3">The sequence shown here is derived from an EMBL/GenBank/DDBJ whole genome shotgun (WGS) entry which is preliminary data.</text>
</comment>
<dbReference type="SUPFAM" id="SSF52087">
    <property type="entry name" value="CRAL/TRIO domain"/>
    <property type="match status" value="1"/>
</dbReference>
<dbReference type="Pfam" id="PF00650">
    <property type="entry name" value="CRAL_TRIO"/>
    <property type="match status" value="1"/>
</dbReference>
<keyword evidence="4" id="KW-1185">Reference proteome</keyword>
<dbReference type="PANTHER" id="PTHR45657">
    <property type="entry name" value="CRAL-TRIO DOMAIN-CONTAINING PROTEIN YKL091C-RELATED"/>
    <property type="match status" value="1"/>
</dbReference>
<evidence type="ECO:0000259" key="2">
    <source>
        <dbReference type="PROSITE" id="PS50191"/>
    </source>
</evidence>
<dbReference type="SUPFAM" id="SSF46938">
    <property type="entry name" value="CRAL/TRIO N-terminal domain"/>
    <property type="match status" value="1"/>
</dbReference>
<dbReference type="EMBL" id="JAQMWT010000524">
    <property type="protein sequence ID" value="KAJ8600326.1"/>
    <property type="molecule type" value="Genomic_DNA"/>
</dbReference>
<dbReference type="PROSITE" id="PS50191">
    <property type="entry name" value="CRAL_TRIO"/>
    <property type="match status" value="1"/>
</dbReference>
<feature type="region of interest" description="Disordered" evidence="1">
    <location>
        <begin position="267"/>
        <end position="286"/>
    </location>
</feature>
<dbReference type="Gene3D" id="3.40.525.10">
    <property type="entry name" value="CRAL-TRIO lipid binding domain"/>
    <property type="match status" value="1"/>
</dbReference>
<dbReference type="InterPro" id="IPR036273">
    <property type="entry name" value="CRAL/TRIO_N_dom_sf"/>
</dbReference>
<dbReference type="AlphaFoldDB" id="A0AAD7U8L8"/>
<dbReference type="CDD" id="cd00170">
    <property type="entry name" value="SEC14"/>
    <property type="match status" value="1"/>
</dbReference>
<evidence type="ECO:0000256" key="1">
    <source>
        <dbReference type="SAM" id="MobiDB-lite"/>
    </source>
</evidence>
<feature type="region of interest" description="Disordered" evidence="1">
    <location>
        <begin position="353"/>
        <end position="412"/>
    </location>
</feature>
<dbReference type="InterPro" id="IPR036865">
    <property type="entry name" value="CRAL-TRIO_dom_sf"/>
</dbReference>
<evidence type="ECO:0000313" key="3">
    <source>
        <dbReference type="EMBL" id="KAJ8600326.1"/>
    </source>
</evidence>
<feature type="domain" description="CRAL-TRIO" evidence="2">
    <location>
        <begin position="75"/>
        <end position="268"/>
    </location>
</feature>
<dbReference type="SMART" id="SM00516">
    <property type="entry name" value="SEC14"/>
    <property type="match status" value="1"/>
</dbReference>
<gene>
    <name evidence="3" type="ORF">CTAYLR_000639</name>
</gene>
<feature type="compositionally biased region" description="Acidic residues" evidence="1">
    <location>
        <begin position="267"/>
        <end position="280"/>
    </location>
</feature>
<reference evidence="3" key="1">
    <citation type="submission" date="2023-01" db="EMBL/GenBank/DDBJ databases">
        <title>Metagenome sequencing of chrysophaentin producing Chrysophaeum taylorii.</title>
        <authorList>
            <person name="Davison J."/>
            <person name="Bewley C."/>
        </authorList>
    </citation>
    <scope>NUCLEOTIDE SEQUENCE</scope>
    <source>
        <strain evidence="3">NIES-1699</strain>
    </source>
</reference>
<sequence length="448" mass="50970">MKKERWCAEETAFLEVARAEVPGGISPRFPDAYGDRRLLRFFRHHKSADKALASIRKYVAWRRENEIDAIRQVVETREPREWPYGDILLERVRVLPCSPSLFDVKGNALCVERYGVYPADSLRDLAPDRYLRWQLHCLEWKSMQLENISLSKEREKWRGVRGWGEIARLCTVFDLAGLTWSHALLPCGFGMVKRLVPLVQKYYPWLQDTTHLINASPWFRNFWGYVKPLLPTHTQTKVHIHAAPVSLETFVQKDHLPRALGGDAVCDDLDDPNRDDEDEALLSPASDTTAVLSPKGQVLLEHLDAGGKIVVYEHGRRGRSLRYLTCGDGMVSLSARRFFGRLPQRRRRLGSSEDIFVAQGSSTTTSSSEGRRTSRRRRTVVFDDDDDDDNDDDKTLAPPPPSSRREAEIRDKAARLPSNFAVVGTDDRTVTLELESPDDALAFASLLS</sequence>
<dbReference type="PANTHER" id="PTHR45657:SF1">
    <property type="entry name" value="CRAL-TRIO DOMAIN-CONTAINING PROTEIN YKL091C-RELATED"/>
    <property type="match status" value="1"/>
</dbReference>
<dbReference type="InterPro" id="IPR051026">
    <property type="entry name" value="PI/PC_transfer"/>
</dbReference>
<proteinExistence type="predicted"/>
<protein>
    <recommendedName>
        <fullName evidence="2">CRAL-TRIO domain-containing protein</fullName>
    </recommendedName>
</protein>
<evidence type="ECO:0000313" key="4">
    <source>
        <dbReference type="Proteomes" id="UP001230188"/>
    </source>
</evidence>
<organism evidence="3 4">
    <name type="scientific">Chrysophaeum taylorii</name>
    <dbReference type="NCBI Taxonomy" id="2483200"/>
    <lineage>
        <taxon>Eukaryota</taxon>
        <taxon>Sar</taxon>
        <taxon>Stramenopiles</taxon>
        <taxon>Ochrophyta</taxon>
        <taxon>Pelagophyceae</taxon>
        <taxon>Pelagomonadales</taxon>
        <taxon>Pelagomonadaceae</taxon>
        <taxon>Chrysophaeum</taxon>
    </lineage>
</organism>
<accession>A0AAD7U8L8</accession>
<feature type="compositionally biased region" description="Basic and acidic residues" evidence="1">
    <location>
        <begin position="403"/>
        <end position="412"/>
    </location>
</feature>
<feature type="compositionally biased region" description="Acidic residues" evidence="1">
    <location>
        <begin position="382"/>
        <end position="392"/>
    </location>
</feature>
<dbReference type="InterPro" id="IPR001251">
    <property type="entry name" value="CRAL-TRIO_dom"/>
</dbReference>
<dbReference type="Proteomes" id="UP001230188">
    <property type="component" value="Unassembled WGS sequence"/>
</dbReference>
<name>A0AAD7U8L8_9STRA</name>